<dbReference type="Proteomes" id="UP001056455">
    <property type="component" value="Chromosome"/>
</dbReference>
<evidence type="ECO:0000313" key="3">
    <source>
        <dbReference type="EMBL" id="USQ80059.1"/>
    </source>
</evidence>
<feature type="domain" description="Glycosyltransferase 2-like" evidence="2">
    <location>
        <begin position="229"/>
        <end position="390"/>
    </location>
</feature>
<dbReference type="InterPro" id="IPR029044">
    <property type="entry name" value="Nucleotide-diphossugar_trans"/>
</dbReference>
<evidence type="ECO:0000259" key="2">
    <source>
        <dbReference type="Pfam" id="PF00535"/>
    </source>
</evidence>
<evidence type="ECO:0000313" key="4">
    <source>
        <dbReference type="Proteomes" id="UP001056455"/>
    </source>
</evidence>
<protein>
    <submittedName>
        <fullName evidence="3">Glycosyltransferase family 2 protein</fullName>
    </submittedName>
</protein>
<accession>A0ABY4YU12</accession>
<dbReference type="RefSeq" id="WP_252593354.1">
    <property type="nucleotide sequence ID" value="NZ_CP099489.1"/>
</dbReference>
<sequence length="651" mass="70528">MPDASAATVPAPRLPSPPQDQPGYRTAWQLWHSAEHPDALAHLTLRSKSPVVLDALALAGTGGALTLAQLRAATGPRLLPDRARELAALALALAGMGRSVEDLHLATDLYLELRAGGALPTLSPIHHQAVGQALFLSGRHQVLREVVSDLPKLPDGIRLDLETDLTNPHLSGDPVPAQDHARWVELLGARFRHAGLETPRVEGTADHLFDRLSTDPALGGTVTSGPLVTVIMPCFQPDEGLLTSIASISNQTWGDLEILVVDDASGAGHEEIFARAVASDERARLVRMERNGGSYLGRNAALEQARGEFITFQDADDWSHPRRLEQQVRLLLDDDAAPASRSQAVRAKDDLTHQWFGYRSLRDNASSLLLRRSVIEAIGPFAPIRKGADSEYAERVTSRVGPVLDTGTPLAITRLRTGTLSRGDFTYQWSTPERLVFKGSYRAAHRRDDLSFPVPRSFLRGLPHAPTWESVPVAYLGDLSGDPTSAAESAATRKSAEVGARLWREMDGLPEDPTAALPRVGLWHLESPTPPQRKRAEMHDVWFDRIVASAGQLVPLTRLEPVVVERLVVLDPAVLLLAGAQPVRLEVSRVEVRLSPAVLEPDVSGLAVDLLEVGDVCRSAWGTAPRWVAEPGLADAERSALEDLVPGLISP</sequence>
<reference evidence="3" key="1">
    <citation type="submission" date="2022-06" db="EMBL/GenBank/DDBJ databases">
        <title>Ornithinimicrobium HY1793.</title>
        <authorList>
            <person name="Huang Y."/>
        </authorList>
    </citation>
    <scope>NUCLEOTIDE SEQUENCE</scope>
    <source>
        <strain evidence="3">HY1793</strain>
    </source>
</reference>
<organism evidence="3 4">
    <name type="scientific">Ornithinimicrobium faecis</name>
    <dbReference type="NCBI Taxonomy" id="2934158"/>
    <lineage>
        <taxon>Bacteria</taxon>
        <taxon>Bacillati</taxon>
        <taxon>Actinomycetota</taxon>
        <taxon>Actinomycetes</taxon>
        <taxon>Micrococcales</taxon>
        <taxon>Ornithinimicrobiaceae</taxon>
        <taxon>Ornithinimicrobium</taxon>
    </lineage>
</organism>
<gene>
    <name evidence="3" type="ORF">NF556_21145</name>
</gene>
<name>A0ABY4YU12_9MICO</name>
<dbReference type="SUPFAM" id="SSF53448">
    <property type="entry name" value="Nucleotide-diphospho-sugar transferases"/>
    <property type="match status" value="1"/>
</dbReference>
<proteinExistence type="predicted"/>
<dbReference type="CDD" id="cd00761">
    <property type="entry name" value="Glyco_tranf_GTA_type"/>
    <property type="match status" value="1"/>
</dbReference>
<feature type="region of interest" description="Disordered" evidence="1">
    <location>
        <begin position="1"/>
        <end position="23"/>
    </location>
</feature>
<evidence type="ECO:0000256" key="1">
    <source>
        <dbReference type="SAM" id="MobiDB-lite"/>
    </source>
</evidence>
<keyword evidence="4" id="KW-1185">Reference proteome</keyword>
<dbReference type="EMBL" id="CP099489">
    <property type="protein sequence ID" value="USQ80059.1"/>
    <property type="molecule type" value="Genomic_DNA"/>
</dbReference>
<dbReference type="InterPro" id="IPR050834">
    <property type="entry name" value="Glycosyltransf_2"/>
</dbReference>
<dbReference type="Gene3D" id="3.90.550.10">
    <property type="entry name" value="Spore Coat Polysaccharide Biosynthesis Protein SpsA, Chain A"/>
    <property type="match status" value="1"/>
</dbReference>
<dbReference type="PANTHER" id="PTHR43685:SF11">
    <property type="entry name" value="GLYCOSYLTRANSFERASE TAGX-RELATED"/>
    <property type="match status" value="1"/>
</dbReference>
<dbReference type="PANTHER" id="PTHR43685">
    <property type="entry name" value="GLYCOSYLTRANSFERASE"/>
    <property type="match status" value="1"/>
</dbReference>
<dbReference type="InterPro" id="IPR001173">
    <property type="entry name" value="Glyco_trans_2-like"/>
</dbReference>
<dbReference type="Pfam" id="PF00535">
    <property type="entry name" value="Glycos_transf_2"/>
    <property type="match status" value="1"/>
</dbReference>